<name>A0AAF0CAH8_9GAMM</name>
<dbReference type="PROSITE" id="PS50983">
    <property type="entry name" value="FE_B12_PBP"/>
    <property type="match status" value="1"/>
</dbReference>
<dbReference type="NCBIfam" id="NF038402">
    <property type="entry name" value="TroA_like"/>
    <property type="match status" value="1"/>
</dbReference>
<proteinExistence type="predicted"/>
<dbReference type="EMBL" id="CP059733">
    <property type="protein sequence ID" value="WDE06541.1"/>
    <property type="molecule type" value="Genomic_DNA"/>
</dbReference>
<dbReference type="Proteomes" id="UP000032352">
    <property type="component" value="Chromosome"/>
</dbReference>
<evidence type="ECO:0000313" key="4">
    <source>
        <dbReference type="EMBL" id="WDE06541.1"/>
    </source>
</evidence>
<dbReference type="AlphaFoldDB" id="A0AAF0CAH8"/>
<keyword evidence="5" id="KW-1185">Reference proteome</keyword>
<dbReference type="GO" id="GO:0071281">
    <property type="term" value="P:cellular response to iron ion"/>
    <property type="evidence" value="ECO:0007669"/>
    <property type="project" value="TreeGrafter"/>
</dbReference>
<dbReference type="InterPro" id="IPR002491">
    <property type="entry name" value="ABC_transptr_periplasmic_BD"/>
</dbReference>
<dbReference type="InterPro" id="IPR054828">
    <property type="entry name" value="Vit_B12_bind_prot"/>
</dbReference>
<feature type="chain" id="PRO_5042142717" evidence="2">
    <location>
        <begin position="30"/>
        <end position="299"/>
    </location>
</feature>
<dbReference type="Pfam" id="PF01497">
    <property type="entry name" value="Peripla_BP_2"/>
    <property type="match status" value="1"/>
</dbReference>
<evidence type="ECO:0000313" key="5">
    <source>
        <dbReference type="Proteomes" id="UP000032352"/>
    </source>
</evidence>
<dbReference type="RefSeq" id="WP_152647233.1">
    <property type="nucleotide sequence ID" value="NZ_CP059733.1"/>
</dbReference>
<dbReference type="Gene3D" id="3.40.50.1980">
    <property type="entry name" value="Nitrogenase molybdenum iron protein domain"/>
    <property type="match status" value="2"/>
</dbReference>
<feature type="domain" description="Fe/B12 periplasmic-binding" evidence="3">
    <location>
        <begin position="43"/>
        <end position="292"/>
    </location>
</feature>
<accession>A0AAF0CAH8</accession>
<keyword evidence="1 2" id="KW-0732">Signal</keyword>
<reference evidence="4 5" key="2">
    <citation type="journal article" date="2022" name="Mar. Drugs">
        <title>Bioassay-Guided Fractionation Leads to the Detection of Cholic Acid Generated by the Rare Thalassomonas sp.</title>
        <authorList>
            <person name="Pheiffer F."/>
            <person name="Schneider Y.K."/>
            <person name="Hansen E.H."/>
            <person name="Andersen J.H."/>
            <person name="Isaksson J."/>
            <person name="Busche T."/>
            <person name="R C."/>
            <person name="Kalinowski J."/>
            <person name="Zyl L.V."/>
            <person name="Trindade M."/>
        </authorList>
    </citation>
    <scope>NUCLEOTIDE SEQUENCE [LARGE SCALE GENOMIC DNA]</scope>
    <source>
        <strain evidence="4 5">XOM25</strain>
    </source>
</reference>
<feature type="signal peptide" evidence="2">
    <location>
        <begin position="1"/>
        <end position="29"/>
    </location>
</feature>
<dbReference type="KEGG" id="tvd:SG34_006385"/>
<dbReference type="PANTHER" id="PTHR30535:SF34">
    <property type="entry name" value="MOLYBDATE-BINDING PROTEIN MOLA"/>
    <property type="match status" value="1"/>
</dbReference>
<dbReference type="CDD" id="cd01144">
    <property type="entry name" value="BtuF"/>
    <property type="match status" value="1"/>
</dbReference>
<evidence type="ECO:0000259" key="3">
    <source>
        <dbReference type="PROSITE" id="PS50983"/>
    </source>
</evidence>
<gene>
    <name evidence="4" type="ORF">SG34_006385</name>
</gene>
<dbReference type="InterPro" id="IPR050902">
    <property type="entry name" value="ABC_Transporter_SBP"/>
</dbReference>
<organism evidence="4 5">
    <name type="scientific">Thalassomonas viridans</name>
    <dbReference type="NCBI Taxonomy" id="137584"/>
    <lineage>
        <taxon>Bacteria</taxon>
        <taxon>Pseudomonadati</taxon>
        <taxon>Pseudomonadota</taxon>
        <taxon>Gammaproteobacteria</taxon>
        <taxon>Alteromonadales</taxon>
        <taxon>Colwelliaceae</taxon>
        <taxon>Thalassomonas</taxon>
    </lineage>
</organism>
<reference evidence="4 5" key="1">
    <citation type="journal article" date="2015" name="Genome Announc.">
        <title>Draft Genome Sequences of Marine Isolates of Thalassomonas viridans and Thalassomonas actiniarum.</title>
        <authorList>
            <person name="Olonade I."/>
            <person name="van Zyl L.J."/>
            <person name="Trindade M."/>
        </authorList>
    </citation>
    <scope>NUCLEOTIDE SEQUENCE [LARGE SCALE GENOMIC DNA]</scope>
    <source>
        <strain evidence="4 5">XOM25</strain>
    </source>
</reference>
<dbReference type="PANTHER" id="PTHR30535">
    <property type="entry name" value="VITAMIN B12-BINDING PROTEIN"/>
    <property type="match status" value="1"/>
</dbReference>
<protein>
    <submittedName>
        <fullName evidence="4">Cobalamin-binding protein</fullName>
    </submittedName>
</protein>
<dbReference type="SUPFAM" id="SSF53807">
    <property type="entry name" value="Helical backbone' metal receptor"/>
    <property type="match status" value="1"/>
</dbReference>
<evidence type="ECO:0000256" key="2">
    <source>
        <dbReference type="SAM" id="SignalP"/>
    </source>
</evidence>
<evidence type="ECO:0000256" key="1">
    <source>
        <dbReference type="ARBA" id="ARBA00022729"/>
    </source>
</evidence>
<sequence>MKWYGILIRKASLVITLAAALLTAVSATARPQEGPRENTGLPRIIALAPHIVEMLYDVGAGGQIIGTTDFADYPEQAKDIPSIGNYVRLQLEKVITLQPDLIIAWKSGNPSDDLARLRQLGFEIVYSEPKTFSDIAKELRRFADLSGHSEQGQQVADDFLKQLEKIKESYRDKQSVTAFYELWSRPLTTVAKGSWPQQHLNICGAKNPFEQVSSPYPQVNIEQVLKTQIQLIIQPLSQNQKDREGFNWRDWPTIQAVKENNILTPDADALHRMTRRSLQALDKLCSDIDKVRRSYLSGI</sequence>